<dbReference type="EMBL" id="JAHESE010000007">
    <property type="protein sequence ID" value="MBT1708615.1"/>
    <property type="molecule type" value="Genomic_DNA"/>
</dbReference>
<dbReference type="Proteomes" id="UP001319080">
    <property type="component" value="Unassembled WGS sequence"/>
</dbReference>
<evidence type="ECO:0008006" key="3">
    <source>
        <dbReference type="Google" id="ProtNLM"/>
    </source>
</evidence>
<name>A0AAP2GUA8_9BACT</name>
<evidence type="ECO:0000313" key="2">
    <source>
        <dbReference type="Proteomes" id="UP001319080"/>
    </source>
</evidence>
<sequence length="324" mass="37000">MKLSRNPLSFLVVLLLLIACGEDPLRDVTERDLVAREANPGTTGIGPPPPQIPWTCSLTTSTESLAYHFYALGDQFFQGQDPTAEIVPIEYNSLGNPISIKTYGGYFDSTRSVFSYDASARLKRLVRNGYHMINNGLNYTTTYNFSYQGTTSVTVSRVTTPSALWPPFDMGYTKLYLDAEGRVREKREYHASTDATAQYILKYAYNSAGNLLTILYIEPNEGQMTLARFDAYDTKKNLYKTNKVWQMLMEQYSNNNPTDFTVQWPGAGFKMRFTVQYLYNLPGYPISFDRERNDYYIPTGEWQYACCTVHNEMTYNCRVVLPTP</sequence>
<comment type="caution">
    <text evidence="1">The sequence shown here is derived from an EMBL/GenBank/DDBJ whole genome shotgun (WGS) entry which is preliminary data.</text>
</comment>
<keyword evidence="2" id="KW-1185">Reference proteome</keyword>
<organism evidence="1 2">
    <name type="scientific">Dawidia cretensis</name>
    <dbReference type="NCBI Taxonomy" id="2782350"/>
    <lineage>
        <taxon>Bacteria</taxon>
        <taxon>Pseudomonadati</taxon>
        <taxon>Bacteroidota</taxon>
        <taxon>Cytophagia</taxon>
        <taxon>Cytophagales</taxon>
        <taxon>Chryseotaleaceae</taxon>
        <taxon>Dawidia</taxon>
    </lineage>
</organism>
<dbReference type="PROSITE" id="PS51257">
    <property type="entry name" value="PROKAR_LIPOPROTEIN"/>
    <property type="match status" value="1"/>
</dbReference>
<accession>A0AAP2GUA8</accession>
<reference evidence="1 2" key="1">
    <citation type="submission" date="2021-05" db="EMBL/GenBank/DDBJ databases">
        <title>A Polyphasic approach of four new species of the genus Ohtaekwangia: Ohtaekwangia histidinii sp. nov., Ohtaekwangia cretensis sp. nov., Ohtaekwangia indiensis sp. nov., Ohtaekwangia reichenbachii sp. nov. from diverse environment.</title>
        <authorList>
            <person name="Octaviana S."/>
        </authorList>
    </citation>
    <scope>NUCLEOTIDE SEQUENCE [LARGE SCALE GENOMIC DNA]</scope>
    <source>
        <strain evidence="1 2">PWU5</strain>
    </source>
</reference>
<evidence type="ECO:0000313" key="1">
    <source>
        <dbReference type="EMBL" id="MBT1708615.1"/>
    </source>
</evidence>
<dbReference type="RefSeq" id="WP_254084205.1">
    <property type="nucleotide sequence ID" value="NZ_JAHESE010000007.1"/>
</dbReference>
<protein>
    <recommendedName>
        <fullName evidence="3">DUF4595 domain-containing protein</fullName>
    </recommendedName>
</protein>
<gene>
    <name evidence="1" type="ORF">KK062_10290</name>
</gene>
<proteinExistence type="predicted"/>
<dbReference type="AlphaFoldDB" id="A0AAP2GUA8"/>